<dbReference type="SMART" id="SM01043">
    <property type="entry name" value="BTAD"/>
    <property type="match status" value="1"/>
</dbReference>
<dbReference type="SUPFAM" id="SSF48452">
    <property type="entry name" value="TPR-like"/>
    <property type="match status" value="1"/>
</dbReference>
<keyword evidence="4" id="KW-0804">Transcription</keyword>
<dbReference type="PANTHER" id="PTHR35807">
    <property type="entry name" value="TRANSCRIPTIONAL REGULATOR REDD-RELATED"/>
    <property type="match status" value="1"/>
</dbReference>
<comment type="caution">
    <text evidence="7">The sequence shown here is derived from an EMBL/GenBank/DDBJ whole genome shotgun (WGS) entry which is preliminary data.</text>
</comment>
<keyword evidence="2" id="KW-0805">Transcription regulation</keyword>
<feature type="domain" description="OmpR/PhoB-type" evidence="6">
    <location>
        <begin position="1"/>
        <end position="96"/>
    </location>
</feature>
<dbReference type="InterPro" id="IPR051677">
    <property type="entry name" value="AfsR-DnrI-RedD_regulator"/>
</dbReference>
<reference evidence="7 8" key="1">
    <citation type="submission" date="2021-03" db="EMBL/GenBank/DDBJ databases">
        <title>Sequencing the genomes of 1000 actinobacteria strains.</title>
        <authorList>
            <person name="Klenk H.-P."/>
        </authorList>
    </citation>
    <scope>NUCLEOTIDE SEQUENCE [LARGE SCALE GENOMIC DNA]</scope>
    <source>
        <strain evidence="7 8">DSM 45510</strain>
    </source>
</reference>
<dbReference type="Gene3D" id="1.25.40.10">
    <property type="entry name" value="Tetratricopeptide repeat domain"/>
    <property type="match status" value="1"/>
</dbReference>
<dbReference type="EMBL" id="JAGGMS010000001">
    <property type="protein sequence ID" value="MBP2181148.1"/>
    <property type="molecule type" value="Genomic_DNA"/>
</dbReference>
<gene>
    <name evidence="7" type="ORF">JOM49_002674</name>
</gene>
<dbReference type="InterPro" id="IPR036388">
    <property type="entry name" value="WH-like_DNA-bd_sf"/>
</dbReference>
<proteinExistence type="inferred from homology"/>
<dbReference type="InterPro" id="IPR027417">
    <property type="entry name" value="P-loop_NTPase"/>
</dbReference>
<evidence type="ECO:0000313" key="8">
    <source>
        <dbReference type="Proteomes" id="UP000741013"/>
    </source>
</evidence>
<dbReference type="InterPro" id="IPR029787">
    <property type="entry name" value="Nucleotide_cyclase"/>
</dbReference>
<evidence type="ECO:0000256" key="5">
    <source>
        <dbReference type="PROSITE-ProRule" id="PRU01091"/>
    </source>
</evidence>
<evidence type="ECO:0000256" key="4">
    <source>
        <dbReference type="ARBA" id="ARBA00023163"/>
    </source>
</evidence>
<name>A0ABS4PQL3_9PSEU</name>
<dbReference type="CDD" id="cd15831">
    <property type="entry name" value="BTAD"/>
    <property type="match status" value="1"/>
</dbReference>
<dbReference type="InterPro" id="IPR041664">
    <property type="entry name" value="AAA_16"/>
</dbReference>
<dbReference type="Gene3D" id="3.30.70.1230">
    <property type="entry name" value="Nucleotide cyclase"/>
    <property type="match status" value="1"/>
</dbReference>
<protein>
    <submittedName>
        <fullName evidence="7">DNA-binding SARP family transcriptional activator</fullName>
    </submittedName>
</protein>
<dbReference type="InterPro" id="IPR011990">
    <property type="entry name" value="TPR-like_helical_dom_sf"/>
</dbReference>
<dbReference type="PANTHER" id="PTHR35807:SF1">
    <property type="entry name" value="TRANSCRIPTIONAL REGULATOR REDD"/>
    <property type="match status" value="1"/>
</dbReference>
<keyword evidence="3 5" id="KW-0238">DNA-binding</keyword>
<keyword evidence="8" id="KW-1185">Reference proteome</keyword>
<sequence>MRFNLLGPLEVFSGDNPIGISGHNRRATLGFLLLHANNVVATSRLLQAVWSGGAPQTARKILHNAIADLRGVLAGAGPGAPELLTTAPGYLLRIDPRQVDLFRFHELVEHGRAELTARSFDTAAATLREALALWRGPALADLIESGVRWPELLTVQNAKLAAIEDCMEAELAGGRHHEVIGELEAVAEAEPLRERLAGQLMLALYRCGRQADALTAYRRTRTALVDSLGLDPSRDLQALERAILNHDPSLSLPAEVMETPPALASIARLEFGEPPPRPAAGVTLERKRVSAVLVRSEPDPATEDPEDLGELHDEQTELVHAEARRHGGSVRGSIGSTWLVLFGVPRTGEHDAVNAVRTALALRDRLCRAHATVTTGDALVSLSGRRAPEVAGGLLAAGLRLLADVPLREVRACAVTQAATSHAFDFTDQGDTARVDGPVTTTVRPFTGPMIGRDRELGRLHGLLDEVRRWQRSHLVAVLGEPGIGKSRLLAEFGRSARELREPVRVVRAVGGEPLEVLAELVRSCAGIEADDSFATAAARLAETVHLLLGTGHAAAWAAAHLRTLLWEPNNATLADSVPACRALLEGAASTAPLVVLLDDLHLAGEPVHRFVEDLAQPVPLLVVTTGQPEPARRDTTTMTLEPLSDAATARLLGTLTGRPGRQYEHLVRRIGGNPRFAAEYARVLPEATPSPAWRWAVCQAPAVPPTVHAMLAAQLDALPPGEKAVLRDAAVLDDPFTPEAVAALGEYDLGEVVKLLETLGRQDLLRAQRRLADGIRVEFSFRSPLLREVARSQLPRRVLAEKQARAGEWAAPPTEEASSCS</sequence>
<dbReference type="InterPro" id="IPR001867">
    <property type="entry name" value="OmpR/PhoB-type_DNA-bd"/>
</dbReference>
<dbReference type="Pfam" id="PF13191">
    <property type="entry name" value="AAA_16"/>
    <property type="match status" value="1"/>
</dbReference>
<dbReference type="PROSITE" id="PS51755">
    <property type="entry name" value="OMPR_PHOB"/>
    <property type="match status" value="1"/>
</dbReference>
<dbReference type="GO" id="GO:0003677">
    <property type="term" value="F:DNA binding"/>
    <property type="evidence" value="ECO:0007669"/>
    <property type="project" value="UniProtKB-KW"/>
</dbReference>
<dbReference type="Pfam" id="PF03704">
    <property type="entry name" value="BTAD"/>
    <property type="match status" value="1"/>
</dbReference>
<dbReference type="InterPro" id="IPR005158">
    <property type="entry name" value="BTAD"/>
</dbReference>
<organism evidence="7 8">
    <name type="scientific">Amycolatopsis magusensis</name>
    <dbReference type="NCBI Taxonomy" id="882444"/>
    <lineage>
        <taxon>Bacteria</taxon>
        <taxon>Bacillati</taxon>
        <taxon>Actinomycetota</taxon>
        <taxon>Actinomycetes</taxon>
        <taxon>Pseudonocardiales</taxon>
        <taxon>Pseudonocardiaceae</taxon>
        <taxon>Amycolatopsis</taxon>
    </lineage>
</organism>
<dbReference type="Proteomes" id="UP000741013">
    <property type="component" value="Unassembled WGS sequence"/>
</dbReference>
<evidence type="ECO:0000313" key="7">
    <source>
        <dbReference type="EMBL" id="MBP2181148.1"/>
    </source>
</evidence>
<feature type="DNA-binding region" description="OmpR/PhoB-type" evidence="5">
    <location>
        <begin position="1"/>
        <end position="96"/>
    </location>
</feature>
<evidence type="ECO:0000256" key="3">
    <source>
        <dbReference type="ARBA" id="ARBA00023125"/>
    </source>
</evidence>
<accession>A0ABS4PQL3</accession>
<comment type="similarity">
    <text evidence="1">Belongs to the AfsR/DnrI/RedD regulatory family.</text>
</comment>
<evidence type="ECO:0000256" key="1">
    <source>
        <dbReference type="ARBA" id="ARBA00005820"/>
    </source>
</evidence>
<dbReference type="Gene3D" id="1.10.10.10">
    <property type="entry name" value="Winged helix-like DNA-binding domain superfamily/Winged helix DNA-binding domain"/>
    <property type="match status" value="1"/>
</dbReference>
<dbReference type="SUPFAM" id="SSF55073">
    <property type="entry name" value="Nucleotide cyclase"/>
    <property type="match status" value="1"/>
</dbReference>
<dbReference type="SUPFAM" id="SSF46894">
    <property type="entry name" value="C-terminal effector domain of the bipartite response regulators"/>
    <property type="match status" value="1"/>
</dbReference>
<dbReference type="RefSeq" id="WP_209664605.1">
    <property type="nucleotide sequence ID" value="NZ_JAGGMS010000001.1"/>
</dbReference>
<evidence type="ECO:0000259" key="6">
    <source>
        <dbReference type="PROSITE" id="PS51755"/>
    </source>
</evidence>
<dbReference type="InterPro" id="IPR016032">
    <property type="entry name" value="Sig_transdc_resp-reg_C-effctor"/>
</dbReference>
<dbReference type="SUPFAM" id="SSF52540">
    <property type="entry name" value="P-loop containing nucleoside triphosphate hydrolases"/>
    <property type="match status" value="1"/>
</dbReference>
<evidence type="ECO:0000256" key="2">
    <source>
        <dbReference type="ARBA" id="ARBA00023015"/>
    </source>
</evidence>